<evidence type="ECO:0000256" key="1">
    <source>
        <dbReference type="ARBA" id="ARBA00023015"/>
    </source>
</evidence>
<dbReference type="SUPFAM" id="SSF46894">
    <property type="entry name" value="C-terminal effector domain of the bipartite response regulators"/>
    <property type="match status" value="1"/>
</dbReference>
<dbReference type="PROSITE" id="PS50043">
    <property type="entry name" value="HTH_LUXR_2"/>
    <property type="match status" value="1"/>
</dbReference>
<keyword evidence="2 5" id="KW-0238">DNA-binding</keyword>
<proteinExistence type="predicted"/>
<organism evidence="5 6">
    <name type="scientific">Ottowia thiooxydans</name>
    <dbReference type="NCBI Taxonomy" id="219182"/>
    <lineage>
        <taxon>Bacteria</taxon>
        <taxon>Pseudomonadati</taxon>
        <taxon>Pseudomonadota</taxon>
        <taxon>Betaproteobacteria</taxon>
        <taxon>Burkholderiales</taxon>
        <taxon>Comamonadaceae</taxon>
        <taxon>Ottowia</taxon>
    </lineage>
</organism>
<sequence>MLCMAVNSSTFQSLARLQTMASLSGGGPQHIVSLLQTLRPSIGFDAGAYVHPGVDEGGEGVLETYLENPALQAAMADYYDPRMLQDERRLFQRSLRQFGEAVRHEHGPHQLEQLLKVPYRELLRSDFYNVLLRPADVAHWVSLVLRTPQGRGIGTLIFYRHAGSRPFAQDEVASLAPLEASLAAILEPCDLDTKDSEVHAQGLLIATQQGQPLWISPEAEALMPLAFGWRWRRGAELPAALQELLRRLTPQSFIPQQQKPQLEVRNSHGWFLLQATRLAAAHGAEDAAAIHVTQRVTRGTRLMRALQALRLPQRQQELAWWLAYGLSETQIAARMDISINTVVYHRRQLYNRLGVMGREEFLSQLGWAN</sequence>
<dbReference type="EMBL" id="JBEPSH010000011">
    <property type="protein sequence ID" value="MET4579672.1"/>
    <property type="molecule type" value="Genomic_DNA"/>
</dbReference>
<evidence type="ECO:0000313" key="6">
    <source>
        <dbReference type="Proteomes" id="UP001549320"/>
    </source>
</evidence>
<accession>A0ABV2QGJ5</accession>
<keyword evidence="6" id="KW-1185">Reference proteome</keyword>
<evidence type="ECO:0000256" key="3">
    <source>
        <dbReference type="ARBA" id="ARBA00023163"/>
    </source>
</evidence>
<dbReference type="SMART" id="SM00421">
    <property type="entry name" value="HTH_LUXR"/>
    <property type="match status" value="1"/>
</dbReference>
<dbReference type="InterPro" id="IPR016032">
    <property type="entry name" value="Sig_transdc_resp-reg_C-effctor"/>
</dbReference>
<keyword evidence="1" id="KW-0805">Transcription regulation</keyword>
<feature type="domain" description="HTH luxR-type" evidence="4">
    <location>
        <begin position="304"/>
        <end position="369"/>
    </location>
</feature>
<evidence type="ECO:0000256" key="2">
    <source>
        <dbReference type="ARBA" id="ARBA00023125"/>
    </source>
</evidence>
<dbReference type="PRINTS" id="PR00038">
    <property type="entry name" value="HTHLUXR"/>
</dbReference>
<dbReference type="GO" id="GO:0003677">
    <property type="term" value="F:DNA binding"/>
    <property type="evidence" value="ECO:0007669"/>
    <property type="project" value="UniProtKB-KW"/>
</dbReference>
<name>A0ABV2QGJ5_9BURK</name>
<dbReference type="PANTHER" id="PTHR44688:SF16">
    <property type="entry name" value="DNA-BINDING TRANSCRIPTIONAL ACTIVATOR DEVR_DOSR"/>
    <property type="match status" value="1"/>
</dbReference>
<evidence type="ECO:0000259" key="4">
    <source>
        <dbReference type="PROSITE" id="PS50043"/>
    </source>
</evidence>
<gene>
    <name evidence="5" type="ORF">ABIE13_004809</name>
</gene>
<dbReference type="Proteomes" id="UP001549320">
    <property type="component" value="Unassembled WGS sequence"/>
</dbReference>
<dbReference type="InterPro" id="IPR036388">
    <property type="entry name" value="WH-like_DNA-bd_sf"/>
</dbReference>
<evidence type="ECO:0000313" key="5">
    <source>
        <dbReference type="EMBL" id="MET4579672.1"/>
    </source>
</evidence>
<dbReference type="Gene3D" id="1.10.10.10">
    <property type="entry name" value="Winged helix-like DNA-binding domain superfamily/Winged helix DNA-binding domain"/>
    <property type="match status" value="1"/>
</dbReference>
<dbReference type="InterPro" id="IPR000792">
    <property type="entry name" value="Tscrpt_reg_LuxR_C"/>
</dbReference>
<protein>
    <submittedName>
        <fullName evidence="5">DNA-binding CsgD family transcriptional regulator</fullName>
    </submittedName>
</protein>
<dbReference type="Pfam" id="PF00196">
    <property type="entry name" value="GerE"/>
    <property type="match status" value="1"/>
</dbReference>
<comment type="caution">
    <text evidence="5">The sequence shown here is derived from an EMBL/GenBank/DDBJ whole genome shotgun (WGS) entry which is preliminary data.</text>
</comment>
<keyword evidence="3" id="KW-0804">Transcription</keyword>
<dbReference type="CDD" id="cd06170">
    <property type="entry name" value="LuxR_C_like"/>
    <property type="match status" value="1"/>
</dbReference>
<dbReference type="PANTHER" id="PTHR44688">
    <property type="entry name" value="DNA-BINDING TRANSCRIPTIONAL ACTIVATOR DEVR_DOSR"/>
    <property type="match status" value="1"/>
</dbReference>
<reference evidence="5 6" key="1">
    <citation type="submission" date="2024-06" db="EMBL/GenBank/DDBJ databases">
        <title>Sorghum-associated microbial communities from plants grown in Nebraska, USA.</title>
        <authorList>
            <person name="Schachtman D."/>
        </authorList>
    </citation>
    <scope>NUCLEOTIDE SEQUENCE [LARGE SCALE GENOMIC DNA]</scope>
    <source>
        <strain evidence="5 6">2709</strain>
    </source>
</reference>